<feature type="compositionally biased region" description="Polar residues" evidence="1">
    <location>
        <begin position="1158"/>
        <end position="1172"/>
    </location>
</feature>
<dbReference type="STRING" id="1220162.K1VJ42"/>
<dbReference type="InterPro" id="IPR046985">
    <property type="entry name" value="IP5"/>
</dbReference>
<feature type="compositionally biased region" description="Basic and acidic residues" evidence="1">
    <location>
        <begin position="556"/>
        <end position="571"/>
    </location>
</feature>
<dbReference type="PANTHER" id="PTHR11200:SF275">
    <property type="entry name" value="LD06095P"/>
    <property type="match status" value="1"/>
</dbReference>
<accession>K1VJ42</accession>
<feature type="compositionally biased region" description="Basic and acidic residues" evidence="1">
    <location>
        <begin position="264"/>
        <end position="298"/>
    </location>
</feature>
<evidence type="ECO:0000259" key="2">
    <source>
        <dbReference type="SMART" id="SM00128"/>
    </source>
</evidence>
<feature type="compositionally biased region" description="Polar residues" evidence="1">
    <location>
        <begin position="497"/>
        <end position="509"/>
    </location>
</feature>
<feature type="region of interest" description="Disordered" evidence="1">
    <location>
        <begin position="908"/>
        <end position="1016"/>
    </location>
</feature>
<reference evidence="3 4" key="1">
    <citation type="journal article" date="2012" name="Eukaryot. Cell">
        <title>Genome sequence of the Trichosporon asahii environmental strain CBS 8904.</title>
        <authorList>
            <person name="Yang R.Y."/>
            <person name="Li H.T."/>
            <person name="Zhu H."/>
            <person name="Zhou G.P."/>
            <person name="Wang M."/>
            <person name="Wang L."/>
        </authorList>
    </citation>
    <scope>NUCLEOTIDE SEQUENCE [LARGE SCALE GENOMIC DNA]</scope>
    <source>
        <strain evidence="3 4">CBS 8904</strain>
    </source>
</reference>
<evidence type="ECO:0000313" key="3">
    <source>
        <dbReference type="EMBL" id="EKD04110.1"/>
    </source>
</evidence>
<protein>
    <recommendedName>
        <fullName evidence="2">Inositol polyphosphate-related phosphatase domain-containing protein</fullName>
    </recommendedName>
</protein>
<gene>
    <name evidence="3" type="ORF">A1Q2_01585</name>
</gene>
<feature type="compositionally biased region" description="Acidic residues" evidence="1">
    <location>
        <begin position="943"/>
        <end position="953"/>
    </location>
</feature>
<dbReference type="SUPFAM" id="SSF56219">
    <property type="entry name" value="DNase I-like"/>
    <property type="match status" value="1"/>
</dbReference>
<feature type="compositionally biased region" description="Low complexity" evidence="1">
    <location>
        <begin position="930"/>
        <end position="942"/>
    </location>
</feature>
<feature type="compositionally biased region" description="Basic and acidic residues" evidence="1">
    <location>
        <begin position="977"/>
        <end position="996"/>
    </location>
</feature>
<feature type="region of interest" description="Disordered" evidence="1">
    <location>
        <begin position="1116"/>
        <end position="1473"/>
    </location>
</feature>
<feature type="compositionally biased region" description="Basic and acidic residues" evidence="1">
    <location>
        <begin position="1328"/>
        <end position="1349"/>
    </location>
</feature>
<feature type="compositionally biased region" description="Polar residues" evidence="1">
    <location>
        <begin position="299"/>
        <end position="309"/>
    </location>
</feature>
<feature type="region of interest" description="Disordered" evidence="1">
    <location>
        <begin position="233"/>
        <end position="341"/>
    </location>
</feature>
<feature type="compositionally biased region" description="Polar residues" evidence="1">
    <location>
        <begin position="840"/>
        <end position="881"/>
    </location>
</feature>
<feature type="compositionally biased region" description="Polar residues" evidence="1">
    <location>
        <begin position="1246"/>
        <end position="1256"/>
    </location>
</feature>
<dbReference type="EMBL" id="AMBO01000234">
    <property type="protein sequence ID" value="EKD04110.1"/>
    <property type="molecule type" value="Genomic_DNA"/>
</dbReference>
<name>K1VJ42_TRIAC</name>
<feature type="compositionally biased region" description="Basic and acidic residues" evidence="1">
    <location>
        <begin position="1461"/>
        <end position="1473"/>
    </location>
</feature>
<dbReference type="Pfam" id="PF22669">
    <property type="entry name" value="Exo_endo_phos2"/>
    <property type="match status" value="2"/>
</dbReference>
<feature type="compositionally biased region" description="Polar residues" evidence="1">
    <location>
        <begin position="17"/>
        <end position="35"/>
    </location>
</feature>
<keyword evidence="4" id="KW-1185">Reference proteome</keyword>
<dbReference type="InterPro" id="IPR036691">
    <property type="entry name" value="Endo/exonu/phosph_ase_sf"/>
</dbReference>
<feature type="region of interest" description="Disordered" evidence="1">
    <location>
        <begin position="1"/>
        <end position="78"/>
    </location>
</feature>
<feature type="compositionally biased region" description="Basic and acidic residues" evidence="1">
    <location>
        <begin position="233"/>
        <end position="257"/>
    </location>
</feature>
<dbReference type="OrthoDB" id="405996at2759"/>
<proteinExistence type="predicted"/>
<evidence type="ECO:0000256" key="1">
    <source>
        <dbReference type="SAM" id="MobiDB-lite"/>
    </source>
</evidence>
<dbReference type="eggNOG" id="KOG0565">
    <property type="taxonomic scope" value="Eukaryota"/>
</dbReference>
<feature type="compositionally biased region" description="Low complexity" evidence="1">
    <location>
        <begin position="1382"/>
        <end position="1422"/>
    </location>
</feature>
<dbReference type="Gene3D" id="3.60.10.10">
    <property type="entry name" value="Endonuclease/exonuclease/phosphatase"/>
    <property type="match status" value="2"/>
</dbReference>
<feature type="region of interest" description="Disordered" evidence="1">
    <location>
        <begin position="357"/>
        <end position="572"/>
    </location>
</feature>
<dbReference type="PANTHER" id="PTHR11200">
    <property type="entry name" value="INOSITOL 5-PHOSPHATASE"/>
    <property type="match status" value="1"/>
</dbReference>
<feature type="compositionally biased region" description="Low complexity" evidence="1">
    <location>
        <begin position="967"/>
        <end position="976"/>
    </location>
</feature>
<feature type="domain" description="Inositol polyphosphate-related phosphatase" evidence="2">
    <location>
        <begin position="498"/>
        <end position="793"/>
    </location>
</feature>
<feature type="region of interest" description="Disordered" evidence="1">
    <location>
        <begin position="768"/>
        <end position="891"/>
    </location>
</feature>
<dbReference type="SMART" id="SM00128">
    <property type="entry name" value="IPPc"/>
    <property type="match status" value="1"/>
</dbReference>
<feature type="compositionally biased region" description="Low complexity" evidence="1">
    <location>
        <begin position="444"/>
        <end position="473"/>
    </location>
</feature>
<organism evidence="3 4">
    <name type="scientific">Trichosporon asahii var. asahii (strain CBS 8904)</name>
    <name type="common">Yeast</name>
    <dbReference type="NCBI Taxonomy" id="1220162"/>
    <lineage>
        <taxon>Eukaryota</taxon>
        <taxon>Fungi</taxon>
        <taxon>Dikarya</taxon>
        <taxon>Basidiomycota</taxon>
        <taxon>Agaricomycotina</taxon>
        <taxon>Tremellomycetes</taxon>
        <taxon>Trichosporonales</taxon>
        <taxon>Trichosporonaceae</taxon>
        <taxon>Trichosporon</taxon>
    </lineage>
</organism>
<dbReference type="OMA" id="ALMWDQL"/>
<dbReference type="HOGENOM" id="CLU_253644_0_0_1"/>
<dbReference type="GO" id="GO:0046856">
    <property type="term" value="P:phosphatidylinositol dephosphorylation"/>
    <property type="evidence" value="ECO:0007669"/>
    <property type="project" value="InterPro"/>
</dbReference>
<feature type="region of interest" description="Disordered" evidence="1">
    <location>
        <begin position="92"/>
        <end position="117"/>
    </location>
</feature>
<evidence type="ECO:0000313" key="4">
    <source>
        <dbReference type="Proteomes" id="UP000006757"/>
    </source>
</evidence>
<sequence>MRGSHEPQAAGLGIHDPSQSHNSTPTQTPPASQRMSGVHFPLPTFITTSPATPHAEANGVHDHGHGHTIRAPRGHDNSRVLDRISALLHKDDHHAPPADASSTLQVPTVQGGGTPTSEPGMHSFEIEFKDRPALKVLVVTWNMGDLSVLLGHVPPYEAPEKTDELCELPVENKHPYHIVVVAAQECPTPSGVPRGLGAGLRKGVIPKVGVEGLRGREPSVALKKEERDAVLKEIRDKGKERKDKDAAAKPLKDKEPATKPSPENGKKPTENGTKRSDSKAGRDRSVSADDRKDAKSDSGHANGSAQGNGNREEARSPKMSPPIKEKELAREMQAPFHTSLDRALDRGLERFKDTIDVAIPSRTRTPNADEPLSPDEEGGALKPSAPKGWSSMLEVPCEATPHAGATPHLPQPPPLLTTPSSASMSVMPLPEIDVGESLMEREASPTPRQTPLPSTSTLSSSSASTPKATPGPSGSMAIPSPANGTSTTSAPALGTSALGTSVLSASSVSKPPMLHHPTPRSHLGASYDSNRFLSPPHDSPMLGRSPTLSRSPVGIDRGDEKEGKEGKEKTYRRPGAGPYVNIIKERLLGMYMSVFVYKGCKHLLEGCDKSYVTAGLAGGRIGNKGGIGVSVNLAGHRLLFVNAHLAAHADKMDARLANIAKIKAELKLNDFLDESDPRKGFEDITDRFDTTFWCGDLNFRVDISQLHAKWLLDQKKYQDALMFDQLRKVMADPNINPLPGFEEAPITFMPTFKYDVWKSMRATNREIKRSIRRSRRERPERMSSDMAGSFTLDGVPELETQPTVLEEGDGEIVSSPIDIGPRHDWQSARSSSQGEHHPSHQLSMDESVASTRPSLSNSARPSSRYRSGTSAAESYKSGFTDQSHHSVAHPISGIKEKSKKLWGMFNLGHKRTPSKARPVTPLSPPARRQSMASFRSSRISAASDEESAISDDEFPFRPFVEDEGGVSRRTSTSTTGSRREARERDPERIERPERPKHTLLRSPSGASFAPGSEDGLDFDDTIDHRVGVYDTSKKQRIPSWCDRVLWKSHVIPDEDDDSLLSYESEEEVGAFVKLSNALTNISERFRRRSSANMEYTGSPTAGPVDEPRAHRASLNPALGMTPAEPNAREHLTTPVPIDSPLSLADEPPLIQEPDTPTPRRSPSDPGQATQPGSVLEKADPAVAEMPHRPRENTTSSDQLRVTIADPPTINGEPVPVPTSASEPMPRRQSTRQRSVTFDGPWPTSPAGPSSESQPSTGHDARRAQRSGTPHYARPHRLASQPGRRATPYPGTRYTDAAPIPKRPGPGNAAGLCPREGRPSSGGDAPPSPREHDEQRPAPRHDRRLADNQRRARPRPNFRLGANAAAPVNPPAQRHVRRPLGRPPRALGPDVDGPSGPGSRRGSLSRRSSIGSRSVRSTRSTSSRSRRRSESPSFTALGHAKTTSAIPDSVRLRRRSAGASFKRTDSLDPSHPKESTNAFAKFLRDLPGRFHSRVSLFHAEPEQQEQGEEKERPKRHLVGEVQVLHYDTLDDAGMRQLEGRSDHRPAIFAAAVYV</sequence>
<dbReference type="GO" id="GO:0004439">
    <property type="term" value="F:phosphatidylinositol-4,5-bisphosphate 5-phosphatase activity"/>
    <property type="evidence" value="ECO:0007669"/>
    <property type="project" value="TreeGrafter"/>
</dbReference>
<comment type="caution">
    <text evidence="3">The sequence shown here is derived from an EMBL/GenBank/DDBJ whole genome shotgun (WGS) entry which is preliminary data.</text>
</comment>
<dbReference type="InParanoid" id="K1VJ42"/>
<dbReference type="Proteomes" id="UP000006757">
    <property type="component" value="Unassembled WGS sequence"/>
</dbReference>
<dbReference type="InterPro" id="IPR000300">
    <property type="entry name" value="IPPc"/>
</dbReference>